<accession>A0AAQ3Q280</accession>
<name>A0AAQ3Q280_9LILI</name>
<proteinExistence type="predicted"/>
<feature type="domain" description="EF-hand" evidence="4">
    <location>
        <begin position="1"/>
        <end position="25"/>
    </location>
</feature>
<dbReference type="GO" id="GO:0005509">
    <property type="term" value="F:calcium ion binding"/>
    <property type="evidence" value="ECO:0007669"/>
    <property type="project" value="InterPro"/>
</dbReference>
<gene>
    <name evidence="5" type="ORF">Cni_G02476</name>
</gene>
<feature type="domain" description="EF-hand" evidence="4">
    <location>
        <begin position="26"/>
        <end position="61"/>
    </location>
</feature>
<dbReference type="PANTHER" id="PTHR10891">
    <property type="entry name" value="EF-HAND CALCIUM-BINDING DOMAIN CONTAINING PROTEIN"/>
    <property type="match status" value="1"/>
</dbReference>
<protein>
    <submittedName>
        <fullName evidence="5">Calmodulin-like protein 3</fullName>
    </submittedName>
</protein>
<sequence length="209" mass="23733">MFDRNGDDDITKKELADSLENLEIYIFDVDLASMIEKKDADGDRCVDVDEFAMLYHAIMDWLLGGEEEEEMHEAFEVFDHNRDGFITVEELWLMLTSLGIKQGRTTEDCKRMISTMDANSNRMVGFKEFKLEGDKRGMVGHLGVAKVLMTAAIPTVGERKIKYRWRYLYPLVSAAVPCSSMMTTTSLPLVAEAAKVQSLSLRVIPHHQC</sequence>
<evidence type="ECO:0000313" key="6">
    <source>
        <dbReference type="Proteomes" id="UP001327560"/>
    </source>
</evidence>
<keyword evidence="1" id="KW-0479">Metal-binding</keyword>
<dbReference type="Proteomes" id="UP001327560">
    <property type="component" value="Chromosome 1"/>
</dbReference>
<evidence type="ECO:0000256" key="2">
    <source>
        <dbReference type="ARBA" id="ARBA00022737"/>
    </source>
</evidence>
<keyword evidence="6" id="KW-1185">Reference proteome</keyword>
<dbReference type="InterPro" id="IPR039647">
    <property type="entry name" value="EF_hand_pair_protein_CML-like"/>
</dbReference>
<dbReference type="CDD" id="cd00051">
    <property type="entry name" value="EFh"/>
    <property type="match status" value="1"/>
</dbReference>
<evidence type="ECO:0000256" key="3">
    <source>
        <dbReference type="ARBA" id="ARBA00022837"/>
    </source>
</evidence>
<dbReference type="EMBL" id="CP136890">
    <property type="protein sequence ID" value="WOK93775.1"/>
    <property type="molecule type" value="Genomic_DNA"/>
</dbReference>
<keyword evidence="2" id="KW-0677">Repeat</keyword>
<reference evidence="5 6" key="1">
    <citation type="submission" date="2023-10" db="EMBL/GenBank/DDBJ databases">
        <title>Chromosome-scale genome assembly provides insights into flower coloration mechanisms of Canna indica.</title>
        <authorList>
            <person name="Li C."/>
        </authorList>
    </citation>
    <scope>NUCLEOTIDE SEQUENCE [LARGE SCALE GENOMIC DNA]</scope>
    <source>
        <tissue evidence="5">Flower</tissue>
    </source>
</reference>
<evidence type="ECO:0000256" key="1">
    <source>
        <dbReference type="ARBA" id="ARBA00022723"/>
    </source>
</evidence>
<dbReference type="SMART" id="SM00054">
    <property type="entry name" value="EFh"/>
    <property type="match status" value="3"/>
</dbReference>
<dbReference type="FunFam" id="1.10.238.10:FF:000001">
    <property type="entry name" value="Calmodulin 1"/>
    <property type="match status" value="1"/>
</dbReference>
<dbReference type="InterPro" id="IPR018247">
    <property type="entry name" value="EF_Hand_1_Ca_BS"/>
</dbReference>
<dbReference type="Pfam" id="PF13499">
    <property type="entry name" value="EF-hand_7"/>
    <property type="match status" value="1"/>
</dbReference>
<dbReference type="InterPro" id="IPR011992">
    <property type="entry name" value="EF-hand-dom_pair"/>
</dbReference>
<dbReference type="SUPFAM" id="SSF47473">
    <property type="entry name" value="EF-hand"/>
    <property type="match status" value="1"/>
</dbReference>
<evidence type="ECO:0000259" key="4">
    <source>
        <dbReference type="PROSITE" id="PS50222"/>
    </source>
</evidence>
<organism evidence="5 6">
    <name type="scientific">Canna indica</name>
    <name type="common">Indian-shot</name>
    <dbReference type="NCBI Taxonomy" id="4628"/>
    <lineage>
        <taxon>Eukaryota</taxon>
        <taxon>Viridiplantae</taxon>
        <taxon>Streptophyta</taxon>
        <taxon>Embryophyta</taxon>
        <taxon>Tracheophyta</taxon>
        <taxon>Spermatophyta</taxon>
        <taxon>Magnoliopsida</taxon>
        <taxon>Liliopsida</taxon>
        <taxon>Zingiberales</taxon>
        <taxon>Cannaceae</taxon>
        <taxon>Canna</taxon>
    </lineage>
</organism>
<dbReference type="PROSITE" id="PS00018">
    <property type="entry name" value="EF_HAND_1"/>
    <property type="match status" value="4"/>
</dbReference>
<dbReference type="AlphaFoldDB" id="A0AAQ3Q280"/>
<dbReference type="Gene3D" id="1.10.238.10">
    <property type="entry name" value="EF-hand"/>
    <property type="match status" value="2"/>
</dbReference>
<keyword evidence="3" id="KW-0106">Calcium</keyword>
<evidence type="ECO:0000313" key="5">
    <source>
        <dbReference type="EMBL" id="WOK93775.1"/>
    </source>
</evidence>
<dbReference type="InterPro" id="IPR002048">
    <property type="entry name" value="EF_hand_dom"/>
</dbReference>
<dbReference type="PROSITE" id="PS50222">
    <property type="entry name" value="EF_HAND_2"/>
    <property type="match status" value="3"/>
</dbReference>
<feature type="domain" description="EF-hand" evidence="4">
    <location>
        <begin position="66"/>
        <end position="101"/>
    </location>
</feature>